<evidence type="ECO:0000256" key="14">
    <source>
        <dbReference type="SAM" id="Coils"/>
    </source>
</evidence>
<accession>A0ABU1NEZ8</accession>
<name>A0ABU1NEZ8_9BURK</name>
<dbReference type="InterPro" id="IPR000700">
    <property type="entry name" value="PAS-assoc_C"/>
</dbReference>
<evidence type="ECO:0000256" key="10">
    <source>
        <dbReference type="ARBA" id="ARBA00023012"/>
    </source>
</evidence>
<feature type="domain" description="HPt" evidence="20">
    <location>
        <begin position="749"/>
        <end position="838"/>
    </location>
</feature>
<dbReference type="InterPro" id="IPR035965">
    <property type="entry name" value="PAS-like_dom_sf"/>
</dbReference>
<evidence type="ECO:0000256" key="15">
    <source>
        <dbReference type="SAM" id="MobiDB-lite"/>
    </source>
</evidence>
<feature type="domain" description="PAS" evidence="18">
    <location>
        <begin position="180"/>
        <end position="232"/>
    </location>
</feature>
<dbReference type="InterPro" id="IPR036641">
    <property type="entry name" value="HPT_dom_sf"/>
</dbReference>
<dbReference type="SUPFAM" id="SSF52172">
    <property type="entry name" value="CheY-like"/>
    <property type="match status" value="2"/>
</dbReference>
<evidence type="ECO:0000256" key="12">
    <source>
        <dbReference type="PROSITE-ProRule" id="PRU00110"/>
    </source>
</evidence>
<keyword evidence="4" id="KW-1003">Cell membrane</keyword>
<dbReference type="Gene3D" id="1.20.120.160">
    <property type="entry name" value="HPT domain"/>
    <property type="match status" value="1"/>
</dbReference>
<dbReference type="EMBL" id="JAVDRF010000004">
    <property type="protein sequence ID" value="MDR6536610.1"/>
    <property type="molecule type" value="Genomic_DNA"/>
</dbReference>
<dbReference type="PANTHER" id="PTHR45339">
    <property type="entry name" value="HYBRID SIGNAL TRANSDUCTION HISTIDINE KINASE J"/>
    <property type="match status" value="1"/>
</dbReference>
<comment type="catalytic activity">
    <reaction evidence="1">
        <text>ATP + protein L-histidine = ADP + protein N-phospho-L-histidine.</text>
        <dbReference type="EC" id="2.7.13.3"/>
    </reaction>
</comment>
<dbReference type="InterPro" id="IPR011006">
    <property type="entry name" value="CheY-like_superfamily"/>
</dbReference>
<dbReference type="PROSITE" id="PS50113">
    <property type="entry name" value="PAC"/>
    <property type="match status" value="1"/>
</dbReference>
<feature type="compositionally biased region" description="Basic and acidic residues" evidence="15">
    <location>
        <begin position="1"/>
        <end position="10"/>
    </location>
</feature>
<comment type="subcellular location">
    <subcellularLocation>
        <location evidence="2">Cell membrane</location>
        <topology evidence="2">Multi-pass membrane protein</topology>
    </subcellularLocation>
</comment>
<dbReference type="CDD" id="cd00082">
    <property type="entry name" value="HisKA"/>
    <property type="match status" value="1"/>
</dbReference>
<dbReference type="Proteomes" id="UP001184230">
    <property type="component" value="Unassembled WGS sequence"/>
</dbReference>
<keyword evidence="14" id="KW-0175">Coiled coil</keyword>
<dbReference type="PROSITE" id="PS50110">
    <property type="entry name" value="RESPONSE_REGULATORY"/>
    <property type="match status" value="2"/>
</dbReference>
<dbReference type="PROSITE" id="PS50894">
    <property type="entry name" value="HPT"/>
    <property type="match status" value="1"/>
</dbReference>
<comment type="caution">
    <text evidence="21">The sequence shown here is derived from an EMBL/GenBank/DDBJ whole genome shotgun (WGS) entry which is preliminary data.</text>
</comment>
<sequence>MSPARPREGARPSPSGDEPGGGSSIPAAIRVLHLEDDPADAQRIAAGLQAEDLACDITWVQTREDFVSALQRHAYDLVLCDYDVAGMALLRQVLQQHPGMLLIVISTELLSEQEGVECMEAGATDYVIKLRLRRLGYSVRRAIAERQHLAALHQVEDDLRALNADLEARVHLRTAELETANAFLNSVIHHIPYQVIVKDAKDLKIVRVNRSVETLTGRSQQELLGKTAYEFVGSKEEADFFTAKDKEALALGREVDIPEESLHTRNGTVHVLHAKKIPILDEAGQPRYLLTMSEDVTERKKKEREIERLNAALAQRSAEVEAANRAKGTFLATMSHEIRTPMHGMLGMLELLSLTELDAEQRETLGLVRESSRSLLRIIDDILDFSKIEAGKLEVRPEVVSVKRLIEEVQSIYLGNASSKGLIVRRMVDPRISPALRVDPVRLRQILNNFVSNAIKFTSDGWIDINVQWLGRSEGKESLRFEVKDTGMGISPEDQKRLFQPFSQADGDEARRRPGGTGLGLVISRQLAQMMGGSISLESAPGKGSTISLELSLPIAEALPGNGADGARALPQAAAMRRTAPDIVQAETEGTLVLLVDDHPVNRMLLLRQVRTLGYAAKTADDGLQALEMWKSGRFGLVITDCHMPHMDGYELARSIRSAEAGAWRERVPIVACTANALQGEAEACLAAGMDDFLVKPVELAQLTEKLDRWLPLPKARAPAADSPGSSAPAAASTGPIDQALLTATCGGDASMVGEVLAAFRRTCEDDSAGLRQAAAVDDVAQVTQLAHRMAGASKMVGALAFAAACEHIERASRSGDWKAVLAGMTGFEQERMRLSAYFENRKEASGQR</sequence>
<feature type="domain" description="Histidine kinase" evidence="16">
    <location>
        <begin position="333"/>
        <end position="555"/>
    </location>
</feature>
<dbReference type="Gene3D" id="1.10.287.130">
    <property type="match status" value="1"/>
</dbReference>
<dbReference type="SUPFAM" id="SSF47226">
    <property type="entry name" value="Histidine-containing phosphotransfer domain, HPT domain"/>
    <property type="match status" value="1"/>
</dbReference>
<dbReference type="Gene3D" id="3.30.565.10">
    <property type="entry name" value="Histidine kinase-like ATPase, C-terminal domain"/>
    <property type="match status" value="1"/>
</dbReference>
<evidence type="ECO:0000256" key="7">
    <source>
        <dbReference type="ARBA" id="ARBA00022741"/>
    </source>
</evidence>
<keyword evidence="9" id="KW-1133">Transmembrane helix</keyword>
<dbReference type="InterPro" id="IPR008207">
    <property type="entry name" value="Sig_transdc_His_kin_Hpt_dom"/>
</dbReference>
<evidence type="ECO:0000256" key="3">
    <source>
        <dbReference type="ARBA" id="ARBA00012438"/>
    </source>
</evidence>
<dbReference type="Pfam" id="PF00072">
    <property type="entry name" value="Response_reg"/>
    <property type="match status" value="2"/>
</dbReference>
<dbReference type="PROSITE" id="PS50112">
    <property type="entry name" value="PAS"/>
    <property type="match status" value="1"/>
</dbReference>
<keyword evidence="10" id="KW-0902">Two-component regulatory system</keyword>
<evidence type="ECO:0000256" key="13">
    <source>
        <dbReference type="PROSITE-ProRule" id="PRU00169"/>
    </source>
</evidence>
<dbReference type="CDD" id="cd00156">
    <property type="entry name" value="REC"/>
    <property type="match status" value="1"/>
</dbReference>
<dbReference type="PRINTS" id="PR00344">
    <property type="entry name" value="BCTRLSENSOR"/>
</dbReference>
<evidence type="ECO:0000256" key="11">
    <source>
        <dbReference type="ARBA" id="ARBA00023136"/>
    </source>
</evidence>
<evidence type="ECO:0000313" key="21">
    <source>
        <dbReference type="EMBL" id="MDR6536610.1"/>
    </source>
</evidence>
<dbReference type="Pfam" id="PF01627">
    <property type="entry name" value="Hpt"/>
    <property type="match status" value="1"/>
</dbReference>
<evidence type="ECO:0000259" key="20">
    <source>
        <dbReference type="PROSITE" id="PS50894"/>
    </source>
</evidence>
<dbReference type="InterPro" id="IPR003594">
    <property type="entry name" value="HATPase_dom"/>
</dbReference>
<keyword evidence="11" id="KW-0472">Membrane</keyword>
<dbReference type="SUPFAM" id="SSF55785">
    <property type="entry name" value="PYP-like sensor domain (PAS domain)"/>
    <property type="match status" value="1"/>
</dbReference>
<evidence type="ECO:0000256" key="5">
    <source>
        <dbReference type="ARBA" id="ARBA00022553"/>
    </source>
</evidence>
<feature type="domain" description="Response regulatory" evidence="17">
    <location>
        <begin position="30"/>
        <end position="144"/>
    </location>
</feature>
<dbReference type="InterPro" id="IPR003661">
    <property type="entry name" value="HisK_dim/P_dom"/>
</dbReference>
<evidence type="ECO:0000259" key="19">
    <source>
        <dbReference type="PROSITE" id="PS50113"/>
    </source>
</evidence>
<evidence type="ECO:0000313" key="22">
    <source>
        <dbReference type="Proteomes" id="UP001184230"/>
    </source>
</evidence>
<feature type="domain" description="Response regulatory" evidence="17">
    <location>
        <begin position="592"/>
        <end position="711"/>
    </location>
</feature>
<feature type="domain" description="PAC" evidence="19">
    <location>
        <begin position="253"/>
        <end position="308"/>
    </location>
</feature>
<gene>
    <name evidence="21" type="ORF">J2739_002383</name>
</gene>
<dbReference type="SMART" id="SM00387">
    <property type="entry name" value="HATPase_c"/>
    <property type="match status" value="1"/>
</dbReference>
<evidence type="ECO:0000259" key="17">
    <source>
        <dbReference type="PROSITE" id="PS50110"/>
    </source>
</evidence>
<dbReference type="Gene3D" id="3.40.50.2300">
    <property type="match status" value="2"/>
</dbReference>
<dbReference type="CDD" id="cd00130">
    <property type="entry name" value="PAS"/>
    <property type="match status" value="1"/>
</dbReference>
<reference evidence="21 22" key="1">
    <citation type="submission" date="2023-07" db="EMBL/GenBank/DDBJ databases">
        <title>Sorghum-associated microbial communities from plants grown in Nebraska, USA.</title>
        <authorList>
            <person name="Schachtman D."/>
        </authorList>
    </citation>
    <scope>NUCLEOTIDE SEQUENCE [LARGE SCALE GENOMIC DNA]</scope>
    <source>
        <strain evidence="21 22">DS1781</strain>
    </source>
</reference>
<dbReference type="SUPFAM" id="SSF47384">
    <property type="entry name" value="Homodimeric domain of signal transducing histidine kinase"/>
    <property type="match status" value="1"/>
</dbReference>
<dbReference type="PANTHER" id="PTHR45339:SF1">
    <property type="entry name" value="HYBRID SIGNAL TRANSDUCTION HISTIDINE KINASE J"/>
    <property type="match status" value="1"/>
</dbReference>
<keyword evidence="6" id="KW-0812">Transmembrane</keyword>
<evidence type="ECO:0000256" key="9">
    <source>
        <dbReference type="ARBA" id="ARBA00022989"/>
    </source>
</evidence>
<feature type="modified residue" description="4-aspartylphosphate" evidence="13">
    <location>
        <position position="81"/>
    </location>
</feature>
<dbReference type="InterPro" id="IPR001789">
    <property type="entry name" value="Sig_transdc_resp-reg_receiver"/>
</dbReference>
<dbReference type="Gene3D" id="3.30.450.20">
    <property type="entry name" value="PAS domain"/>
    <property type="match status" value="1"/>
</dbReference>
<feature type="modified residue" description="Phosphohistidine" evidence="12">
    <location>
        <position position="788"/>
    </location>
</feature>
<dbReference type="EC" id="2.7.13.3" evidence="3"/>
<dbReference type="RefSeq" id="WP_309901778.1">
    <property type="nucleotide sequence ID" value="NZ_JAVDRF010000004.1"/>
</dbReference>
<dbReference type="Pfam" id="PF02518">
    <property type="entry name" value="HATPase_c"/>
    <property type="match status" value="1"/>
</dbReference>
<feature type="modified residue" description="4-aspartylphosphate" evidence="13">
    <location>
        <position position="641"/>
    </location>
</feature>
<dbReference type="InterPro" id="IPR005467">
    <property type="entry name" value="His_kinase_dom"/>
</dbReference>
<dbReference type="SMART" id="SM00448">
    <property type="entry name" value="REC"/>
    <property type="match status" value="2"/>
</dbReference>
<evidence type="ECO:0000256" key="1">
    <source>
        <dbReference type="ARBA" id="ARBA00000085"/>
    </source>
</evidence>
<dbReference type="SMART" id="SM00091">
    <property type="entry name" value="PAS"/>
    <property type="match status" value="1"/>
</dbReference>
<evidence type="ECO:0000256" key="6">
    <source>
        <dbReference type="ARBA" id="ARBA00022692"/>
    </source>
</evidence>
<keyword evidence="5 13" id="KW-0597">Phosphoprotein</keyword>
<dbReference type="CDD" id="cd16922">
    <property type="entry name" value="HATPase_EvgS-ArcB-TorS-like"/>
    <property type="match status" value="1"/>
</dbReference>
<dbReference type="PROSITE" id="PS50109">
    <property type="entry name" value="HIS_KIN"/>
    <property type="match status" value="1"/>
</dbReference>
<evidence type="ECO:0000256" key="2">
    <source>
        <dbReference type="ARBA" id="ARBA00004651"/>
    </source>
</evidence>
<proteinExistence type="predicted"/>
<evidence type="ECO:0000256" key="4">
    <source>
        <dbReference type="ARBA" id="ARBA00022475"/>
    </source>
</evidence>
<evidence type="ECO:0000256" key="8">
    <source>
        <dbReference type="ARBA" id="ARBA00022840"/>
    </source>
</evidence>
<keyword evidence="8" id="KW-0067">ATP-binding</keyword>
<dbReference type="InterPro" id="IPR000014">
    <property type="entry name" value="PAS"/>
</dbReference>
<dbReference type="InterPro" id="IPR036097">
    <property type="entry name" value="HisK_dim/P_sf"/>
</dbReference>
<dbReference type="InterPro" id="IPR036890">
    <property type="entry name" value="HATPase_C_sf"/>
</dbReference>
<keyword evidence="7" id="KW-0547">Nucleotide-binding</keyword>
<protein>
    <recommendedName>
        <fullName evidence="3">histidine kinase</fullName>
        <ecNumber evidence="3">2.7.13.3</ecNumber>
    </recommendedName>
</protein>
<dbReference type="NCBIfam" id="TIGR00229">
    <property type="entry name" value="sensory_box"/>
    <property type="match status" value="1"/>
</dbReference>
<feature type="region of interest" description="Disordered" evidence="15">
    <location>
        <begin position="1"/>
        <end position="25"/>
    </location>
</feature>
<keyword evidence="22" id="KW-1185">Reference proteome</keyword>
<dbReference type="InterPro" id="IPR004358">
    <property type="entry name" value="Sig_transdc_His_kin-like_C"/>
</dbReference>
<dbReference type="SMART" id="SM00388">
    <property type="entry name" value="HisKA"/>
    <property type="match status" value="1"/>
</dbReference>
<dbReference type="CDD" id="cd17546">
    <property type="entry name" value="REC_hyHK_CKI1_RcsC-like"/>
    <property type="match status" value="1"/>
</dbReference>
<dbReference type="SUPFAM" id="SSF55874">
    <property type="entry name" value="ATPase domain of HSP90 chaperone/DNA topoisomerase II/histidine kinase"/>
    <property type="match status" value="1"/>
</dbReference>
<organism evidence="21 22">
    <name type="scientific">Variovorax soli</name>
    <dbReference type="NCBI Taxonomy" id="376815"/>
    <lineage>
        <taxon>Bacteria</taxon>
        <taxon>Pseudomonadati</taxon>
        <taxon>Pseudomonadota</taxon>
        <taxon>Betaproteobacteria</taxon>
        <taxon>Burkholderiales</taxon>
        <taxon>Comamonadaceae</taxon>
        <taxon>Variovorax</taxon>
    </lineage>
</organism>
<feature type="coiled-coil region" evidence="14">
    <location>
        <begin position="292"/>
        <end position="326"/>
    </location>
</feature>
<evidence type="ECO:0000259" key="16">
    <source>
        <dbReference type="PROSITE" id="PS50109"/>
    </source>
</evidence>
<dbReference type="Pfam" id="PF08448">
    <property type="entry name" value="PAS_4"/>
    <property type="match status" value="1"/>
</dbReference>
<evidence type="ECO:0000259" key="18">
    <source>
        <dbReference type="PROSITE" id="PS50112"/>
    </source>
</evidence>
<dbReference type="Pfam" id="PF00512">
    <property type="entry name" value="HisKA"/>
    <property type="match status" value="1"/>
</dbReference>
<dbReference type="InterPro" id="IPR013656">
    <property type="entry name" value="PAS_4"/>
</dbReference>